<gene>
    <name evidence="1" type="ORF">DFH07DRAFT_897660</name>
</gene>
<evidence type="ECO:0000313" key="1">
    <source>
        <dbReference type="EMBL" id="KAJ7723281.1"/>
    </source>
</evidence>
<comment type="caution">
    <text evidence="1">The sequence shown here is derived from an EMBL/GenBank/DDBJ whole genome shotgun (WGS) entry which is preliminary data.</text>
</comment>
<proteinExistence type="predicted"/>
<evidence type="ECO:0000313" key="2">
    <source>
        <dbReference type="Proteomes" id="UP001215280"/>
    </source>
</evidence>
<reference evidence="1" key="1">
    <citation type="submission" date="2023-03" db="EMBL/GenBank/DDBJ databases">
        <title>Massive genome expansion in bonnet fungi (Mycena s.s.) driven by repeated elements and novel gene families across ecological guilds.</title>
        <authorList>
            <consortium name="Lawrence Berkeley National Laboratory"/>
            <person name="Harder C.B."/>
            <person name="Miyauchi S."/>
            <person name="Viragh M."/>
            <person name="Kuo A."/>
            <person name="Thoen E."/>
            <person name="Andreopoulos B."/>
            <person name="Lu D."/>
            <person name="Skrede I."/>
            <person name="Drula E."/>
            <person name="Henrissat B."/>
            <person name="Morin E."/>
            <person name="Kohler A."/>
            <person name="Barry K."/>
            <person name="LaButti K."/>
            <person name="Morin E."/>
            <person name="Salamov A."/>
            <person name="Lipzen A."/>
            <person name="Mereny Z."/>
            <person name="Hegedus B."/>
            <person name="Baldrian P."/>
            <person name="Stursova M."/>
            <person name="Weitz H."/>
            <person name="Taylor A."/>
            <person name="Grigoriev I.V."/>
            <person name="Nagy L.G."/>
            <person name="Martin F."/>
            <person name="Kauserud H."/>
        </authorList>
    </citation>
    <scope>NUCLEOTIDE SEQUENCE</scope>
    <source>
        <strain evidence="1">CBHHK188m</strain>
    </source>
</reference>
<dbReference type="AlphaFoldDB" id="A0AAD7MLN9"/>
<dbReference type="SUPFAM" id="SSF56112">
    <property type="entry name" value="Protein kinase-like (PK-like)"/>
    <property type="match status" value="1"/>
</dbReference>
<sequence>MSTLDLIWDAQTRYKLWSWTNGGVHYVARVIRRLHAHPHICTARLGDGTHVPIPRSNTDEGAEVAVVKTAGSPEGAVALEREAQFYAQLEAAGVQGRAAPRCIGHFRGREGGSETACLVLEYCAGTPGEEMHDVGRKIMAAAYALHGAGVMHGDLLDGHHFVKRGRRMVIVDFSAAVQHECVHGREVRGSDGRRQIGVCPELGALERLYGVYR</sequence>
<organism evidence="1 2">
    <name type="scientific">Mycena maculata</name>
    <dbReference type="NCBI Taxonomy" id="230809"/>
    <lineage>
        <taxon>Eukaryota</taxon>
        <taxon>Fungi</taxon>
        <taxon>Dikarya</taxon>
        <taxon>Basidiomycota</taxon>
        <taxon>Agaricomycotina</taxon>
        <taxon>Agaricomycetes</taxon>
        <taxon>Agaricomycetidae</taxon>
        <taxon>Agaricales</taxon>
        <taxon>Marasmiineae</taxon>
        <taxon>Mycenaceae</taxon>
        <taxon>Mycena</taxon>
    </lineage>
</organism>
<name>A0AAD7MLN9_9AGAR</name>
<accession>A0AAD7MLN9</accession>
<dbReference type="Proteomes" id="UP001215280">
    <property type="component" value="Unassembled WGS sequence"/>
</dbReference>
<keyword evidence="2" id="KW-1185">Reference proteome</keyword>
<evidence type="ECO:0008006" key="3">
    <source>
        <dbReference type="Google" id="ProtNLM"/>
    </source>
</evidence>
<protein>
    <recommendedName>
        <fullName evidence="3">Protein kinase domain-containing protein</fullName>
    </recommendedName>
</protein>
<dbReference type="EMBL" id="JARJLG010000249">
    <property type="protein sequence ID" value="KAJ7723281.1"/>
    <property type="molecule type" value="Genomic_DNA"/>
</dbReference>
<dbReference type="InterPro" id="IPR011009">
    <property type="entry name" value="Kinase-like_dom_sf"/>
</dbReference>